<comment type="pathway">
    <text evidence="1">Ketone degradation; acetoin degradation.</text>
</comment>
<dbReference type="GO" id="GO:0040029">
    <property type="term" value="P:epigenetic regulation of gene expression"/>
    <property type="evidence" value="ECO:0007669"/>
    <property type="project" value="TreeGrafter"/>
</dbReference>
<evidence type="ECO:0000313" key="7">
    <source>
        <dbReference type="Proteomes" id="UP000562984"/>
    </source>
</evidence>
<dbReference type="Proteomes" id="UP000562984">
    <property type="component" value="Unassembled WGS sequence"/>
</dbReference>
<dbReference type="GO" id="GO:0004407">
    <property type="term" value="F:histone deacetylase activity"/>
    <property type="evidence" value="ECO:0007669"/>
    <property type="project" value="TreeGrafter"/>
</dbReference>
<dbReference type="PANTHER" id="PTHR10625">
    <property type="entry name" value="HISTONE DEACETYLASE HDAC1-RELATED"/>
    <property type="match status" value="1"/>
</dbReference>
<evidence type="ECO:0000256" key="2">
    <source>
        <dbReference type="ARBA" id="ARBA00005947"/>
    </source>
</evidence>
<dbReference type="Pfam" id="PF00850">
    <property type="entry name" value="Hist_deacetyl"/>
    <property type="match status" value="1"/>
</dbReference>
<sequence length="389" mass="41247">MLGYDWAGAHPMNPLRWELTWSLARGLGVLDQVELTAPRPATDDVLAGIHTRGYIEAVKAASADPASAAFRFVGGGSHGIGTDDNPAFAGMHESSALIAGGSVLAATAIARGEVDRAVNIAGGLHHAMADAAAGFCVYNDAALAVKALLDNGIERVAYVDVDVHHGDGVQAAFYDDPRVLTVSIHETPLALWPGTGWPTEVGRGAAAGTAVNIPVPAGTSDPLWHRAFHAVVPSVLRAFRPQVLVTQHGADSHAEDPLADVNLSVDGQLASYRALRTWAEEFADGRWLALGGGGYQLVRVVPRSWTHLLATVADRDIDPRVATPLQWRQQAKAARPNVLPPTAMTDGHPGGVDVPFWDGERHTAVDTAIDQVRRAVFPLHGLDPFDPRD</sequence>
<dbReference type="GO" id="GO:0045150">
    <property type="term" value="P:acetoin catabolic process"/>
    <property type="evidence" value="ECO:0007669"/>
    <property type="project" value="UniProtKB-UniPathway"/>
</dbReference>
<comment type="caution">
    <text evidence="6">The sequence shown here is derived from an EMBL/GenBank/DDBJ whole genome shotgun (WGS) entry which is preliminary data.</text>
</comment>
<dbReference type="AlphaFoldDB" id="A0A849A8A4"/>
<dbReference type="InterPro" id="IPR003085">
    <property type="entry name" value="AcuC"/>
</dbReference>
<dbReference type="PANTHER" id="PTHR10625:SF10">
    <property type="entry name" value="HISTONE DEACETYLASE HDAC1"/>
    <property type="match status" value="1"/>
</dbReference>
<dbReference type="EMBL" id="JABEND010000011">
    <property type="protein sequence ID" value="NNG37204.1"/>
    <property type="molecule type" value="Genomic_DNA"/>
</dbReference>
<dbReference type="InterPro" id="IPR023801">
    <property type="entry name" value="His_deacetylse_dom"/>
</dbReference>
<feature type="domain" description="Histone deacetylase" evidence="5">
    <location>
        <begin position="10"/>
        <end position="311"/>
    </location>
</feature>
<dbReference type="InterPro" id="IPR023696">
    <property type="entry name" value="Ureohydrolase_dom_sf"/>
</dbReference>
<dbReference type="PRINTS" id="PR01272">
    <property type="entry name" value="ACUCPROTEIN"/>
</dbReference>
<proteinExistence type="inferred from homology"/>
<protein>
    <recommendedName>
        <fullName evidence="3">Acetoin utilization protein AcuC</fullName>
    </recommendedName>
</protein>
<dbReference type="InterPro" id="IPR037138">
    <property type="entry name" value="His_deacetylse_dom_sf"/>
</dbReference>
<organism evidence="6 7">
    <name type="scientific">Nakamurella aerolata</name>
    <dbReference type="NCBI Taxonomy" id="1656892"/>
    <lineage>
        <taxon>Bacteria</taxon>
        <taxon>Bacillati</taxon>
        <taxon>Actinomycetota</taxon>
        <taxon>Actinomycetes</taxon>
        <taxon>Nakamurellales</taxon>
        <taxon>Nakamurellaceae</taxon>
        <taxon>Nakamurella</taxon>
    </lineage>
</organism>
<dbReference type="UniPathway" id="UPA00040"/>
<accession>A0A849A8A4</accession>
<name>A0A849A8A4_9ACTN</name>
<dbReference type="InterPro" id="IPR000286">
    <property type="entry name" value="HDACs"/>
</dbReference>
<dbReference type="Gene3D" id="3.40.800.20">
    <property type="entry name" value="Histone deacetylase domain"/>
    <property type="match status" value="1"/>
</dbReference>
<evidence type="ECO:0000256" key="3">
    <source>
        <dbReference type="ARBA" id="ARBA00020218"/>
    </source>
</evidence>
<comment type="similarity">
    <text evidence="2">Belongs to the histone deacetylase family.</text>
</comment>
<evidence type="ECO:0000259" key="5">
    <source>
        <dbReference type="Pfam" id="PF00850"/>
    </source>
</evidence>
<dbReference type="PRINTS" id="PR01270">
    <property type="entry name" value="HDASUPER"/>
</dbReference>
<keyword evidence="4" id="KW-0006">Acetoin catabolism</keyword>
<reference evidence="6 7" key="1">
    <citation type="submission" date="2020-05" db="EMBL/GenBank/DDBJ databases">
        <title>Nakamurella sp. DB0629 isolated from air conditioner.</title>
        <authorList>
            <person name="Kim D.H."/>
            <person name="Kim D.-U."/>
        </authorList>
    </citation>
    <scope>NUCLEOTIDE SEQUENCE [LARGE SCALE GENOMIC DNA]</scope>
    <source>
        <strain evidence="6 7">DB0629</strain>
    </source>
</reference>
<dbReference type="RefSeq" id="WP_171200988.1">
    <property type="nucleotide sequence ID" value="NZ_JABEND010000011.1"/>
</dbReference>
<evidence type="ECO:0000256" key="4">
    <source>
        <dbReference type="ARBA" id="ARBA00022627"/>
    </source>
</evidence>
<evidence type="ECO:0000256" key="1">
    <source>
        <dbReference type="ARBA" id="ARBA00005101"/>
    </source>
</evidence>
<keyword evidence="7" id="KW-1185">Reference proteome</keyword>
<dbReference type="SUPFAM" id="SSF52768">
    <property type="entry name" value="Arginase/deacetylase"/>
    <property type="match status" value="1"/>
</dbReference>
<dbReference type="CDD" id="cd09994">
    <property type="entry name" value="HDAC_AcuC_like"/>
    <property type="match status" value="1"/>
</dbReference>
<evidence type="ECO:0000313" key="6">
    <source>
        <dbReference type="EMBL" id="NNG37204.1"/>
    </source>
</evidence>
<gene>
    <name evidence="6" type="ORF">HKD39_16135</name>
</gene>